<proteinExistence type="predicted"/>
<accession>M2RIG0</accession>
<organism evidence="1 2">
    <name type="scientific">Ceriporiopsis subvermispora (strain B)</name>
    <name type="common">White-rot fungus</name>
    <name type="synonym">Gelatoporia subvermispora</name>
    <dbReference type="NCBI Taxonomy" id="914234"/>
    <lineage>
        <taxon>Eukaryota</taxon>
        <taxon>Fungi</taxon>
        <taxon>Dikarya</taxon>
        <taxon>Basidiomycota</taxon>
        <taxon>Agaricomycotina</taxon>
        <taxon>Agaricomycetes</taxon>
        <taxon>Polyporales</taxon>
        <taxon>Gelatoporiaceae</taxon>
        <taxon>Gelatoporia</taxon>
    </lineage>
</organism>
<evidence type="ECO:0000313" key="1">
    <source>
        <dbReference type="EMBL" id="EMD38591.1"/>
    </source>
</evidence>
<name>M2RIG0_CERS8</name>
<gene>
    <name evidence="1" type="ORF">CERSUDRAFT_113775</name>
</gene>
<dbReference type="EMBL" id="KB445795">
    <property type="protein sequence ID" value="EMD38591.1"/>
    <property type="molecule type" value="Genomic_DNA"/>
</dbReference>
<evidence type="ECO:0000313" key="2">
    <source>
        <dbReference type="Proteomes" id="UP000016930"/>
    </source>
</evidence>
<sequence>MGRKTVRWELDGLCAHEHGLGRIAGAAKARAHGPASRWASARCRSCWPGSSAGSERTAPVCACLSAPVCAPGKLCARAPRPHHTTRAPGLPCQTELKLPRGRPAALRRAGTRVLSLAYQWTRRPRGTMGRLRVAQTVLEFSADIPAREHTSRRELAQNRLAEIRLAVQPSCRDSDEARPALQRPRSQVRGKRRRNVSRLRCASLCTVSGSRCVCHAPATSGASIRVAQTLFRPTLPFARWTRSIFKSRRSICALTGSLPLCTLPA</sequence>
<protein>
    <submittedName>
        <fullName evidence="1">Uncharacterized protein</fullName>
    </submittedName>
</protein>
<reference evidence="1 2" key="1">
    <citation type="journal article" date="2012" name="Proc. Natl. Acad. Sci. U.S.A.">
        <title>Comparative genomics of Ceriporiopsis subvermispora and Phanerochaete chrysosporium provide insight into selective ligninolysis.</title>
        <authorList>
            <person name="Fernandez-Fueyo E."/>
            <person name="Ruiz-Duenas F.J."/>
            <person name="Ferreira P."/>
            <person name="Floudas D."/>
            <person name="Hibbett D.S."/>
            <person name="Canessa P."/>
            <person name="Larrondo L.F."/>
            <person name="James T.Y."/>
            <person name="Seelenfreund D."/>
            <person name="Lobos S."/>
            <person name="Polanco R."/>
            <person name="Tello M."/>
            <person name="Honda Y."/>
            <person name="Watanabe T."/>
            <person name="Watanabe T."/>
            <person name="Ryu J.S."/>
            <person name="Kubicek C.P."/>
            <person name="Schmoll M."/>
            <person name="Gaskell J."/>
            <person name="Hammel K.E."/>
            <person name="St John F.J."/>
            <person name="Vanden Wymelenberg A."/>
            <person name="Sabat G."/>
            <person name="Splinter BonDurant S."/>
            <person name="Syed K."/>
            <person name="Yadav J.S."/>
            <person name="Doddapaneni H."/>
            <person name="Subramanian V."/>
            <person name="Lavin J.L."/>
            <person name="Oguiza J.A."/>
            <person name="Perez G."/>
            <person name="Pisabarro A.G."/>
            <person name="Ramirez L."/>
            <person name="Santoyo F."/>
            <person name="Master E."/>
            <person name="Coutinho P.M."/>
            <person name="Henrissat B."/>
            <person name="Lombard V."/>
            <person name="Magnuson J.K."/>
            <person name="Kuees U."/>
            <person name="Hori C."/>
            <person name="Igarashi K."/>
            <person name="Samejima M."/>
            <person name="Held B.W."/>
            <person name="Barry K.W."/>
            <person name="LaButti K.M."/>
            <person name="Lapidus A."/>
            <person name="Lindquist E.A."/>
            <person name="Lucas S.M."/>
            <person name="Riley R."/>
            <person name="Salamov A.A."/>
            <person name="Hoffmeister D."/>
            <person name="Schwenk D."/>
            <person name="Hadar Y."/>
            <person name="Yarden O."/>
            <person name="de Vries R.P."/>
            <person name="Wiebenga A."/>
            <person name="Stenlid J."/>
            <person name="Eastwood D."/>
            <person name="Grigoriev I.V."/>
            <person name="Berka R.M."/>
            <person name="Blanchette R.A."/>
            <person name="Kersten P."/>
            <person name="Martinez A.T."/>
            <person name="Vicuna R."/>
            <person name="Cullen D."/>
        </authorList>
    </citation>
    <scope>NUCLEOTIDE SEQUENCE [LARGE SCALE GENOMIC DNA]</scope>
    <source>
        <strain evidence="1 2">B</strain>
    </source>
</reference>
<dbReference type="HOGENOM" id="CLU_1049730_0_0_1"/>
<dbReference type="AlphaFoldDB" id="M2RIG0"/>
<dbReference type="Proteomes" id="UP000016930">
    <property type="component" value="Unassembled WGS sequence"/>
</dbReference>
<keyword evidence="2" id="KW-1185">Reference proteome</keyword>